<dbReference type="AlphaFoldDB" id="A0A1G2LN37"/>
<dbReference type="InterPro" id="IPR035901">
    <property type="entry name" value="GIY-YIG_endonuc_sf"/>
</dbReference>
<dbReference type="CDD" id="cd10449">
    <property type="entry name" value="GIY-YIG_SLX1_like"/>
    <property type="match status" value="1"/>
</dbReference>
<feature type="domain" description="GIY-YIG" evidence="2">
    <location>
        <begin position="1"/>
        <end position="75"/>
    </location>
</feature>
<reference evidence="3 4" key="1">
    <citation type="journal article" date="2016" name="Nat. Commun.">
        <title>Thousands of microbial genomes shed light on interconnected biogeochemical processes in an aquifer system.</title>
        <authorList>
            <person name="Anantharaman K."/>
            <person name="Brown C.T."/>
            <person name="Hug L.A."/>
            <person name="Sharon I."/>
            <person name="Castelle C.J."/>
            <person name="Probst A.J."/>
            <person name="Thomas B.C."/>
            <person name="Singh A."/>
            <person name="Wilkins M.J."/>
            <person name="Karaoz U."/>
            <person name="Brodie E.L."/>
            <person name="Williams K.H."/>
            <person name="Hubbard S.S."/>
            <person name="Banfield J.F."/>
        </authorList>
    </citation>
    <scope>NUCLEOTIDE SEQUENCE [LARGE SCALE GENOMIC DNA]</scope>
</reference>
<evidence type="ECO:0000313" key="3">
    <source>
        <dbReference type="EMBL" id="OHA12993.1"/>
    </source>
</evidence>
<dbReference type="Pfam" id="PF01541">
    <property type="entry name" value="GIY-YIG"/>
    <property type="match status" value="1"/>
</dbReference>
<dbReference type="PROSITE" id="PS50164">
    <property type="entry name" value="GIY_YIG"/>
    <property type="match status" value="1"/>
</dbReference>
<dbReference type="InterPro" id="IPR050190">
    <property type="entry name" value="UPF0213_domain"/>
</dbReference>
<accession>A0A1G2LN37</accession>
<proteinExistence type="inferred from homology"/>
<evidence type="ECO:0000256" key="1">
    <source>
        <dbReference type="ARBA" id="ARBA00007435"/>
    </source>
</evidence>
<dbReference type="SUPFAM" id="SSF82771">
    <property type="entry name" value="GIY-YIG endonuclease"/>
    <property type="match status" value="1"/>
</dbReference>
<dbReference type="InterPro" id="IPR000305">
    <property type="entry name" value="GIY-YIG_endonuc"/>
</dbReference>
<comment type="caution">
    <text evidence="3">The sequence shown here is derived from an EMBL/GenBank/DDBJ whole genome shotgun (WGS) entry which is preliminary data.</text>
</comment>
<dbReference type="PANTHER" id="PTHR34477">
    <property type="entry name" value="UPF0213 PROTEIN YHBQ"/>
    <property type="match status" value="1"/>
</dbReference>
<dbReference type="Proteomes" id="UP000177171">
    <property type="component" value="Unassembled WGS sequence"/>
</dbReference>
<name>A0A1G2LN37_9BACT</name>
<dbReference type="EMBL" id="MHQY01000036">
    <property type="protein sequence ID" value="OHA12993.1"/>
    <property type="molecule type" value="Genomic_DNA"/>
</dbReference>
<dbReference type="PANTHER" id="PTHR34477:SF5">
    <property type="entry name" value="BSL5627 PROTEIN"/>
    <property type="match status" value="1"/>
</dbReference>
<evidence type="ECO:0000313" key="4">
    <source>
        <dbReference type="Proteomes" id="UP000177171"/>
    </source>
</evidence>
<evidence type="ECO:0000259" key="2">
    <source>
        <dbReference type="PROSITE" id="PS50164"/>
    </source>
</evidence>
<gene>
    <name evidence="3" type="ORF">A3G49_00605</name>
</gene>
<organism evidence="3 4">
    <name type="scientific">Candidatus Sungbacteria bacterium RIFCSPLOWO2_12_FULL_41_11</name>
    <dbReference type="NCBI Taxonomy" id="1802286"/>
    <lineage>
        <taxon>Bacteria</taxon>
        <taxon>Candidatus Sungiibacteriota</taxon>
    </lineage>
</organism>
<sequence>MWYVYIIQSKKDDDFYVGLTNDLRRRLKQHNESKVPATKFRTPFELAYYEAHHNKYDAARREQFLKSGWGKNWIKRTLLKYLESKKLGG</sequence>
<comment type="similarity">
    <text evidence="1">Belongs to the UPF0213 family.</text>
</comment>
<protein>
    <recommendedName>
        <fullName evidence="2">GIY-YIG domain-containing protein</fullName>
    </recommendedName>
</protein>
<dbReference type="Gene3D" id="3.40.1440.10">
    <property type="entry name" value="GIY-YIG endonuclease"/>
    <property type="match status" value="1"/>
</dbReference>